<dbReference type="Gene3D" id="3.40.710.10">
    <property type="entry name" value="DD-peptidase/beta-lactamase superfamily"/>
    <property type="match status" value="1"/>
</dbReference>
<dbReference type="SUPFAM" id="SSF56601">
    <property type="entry name" value="beta-lactamase/transpeptidase-like"/>
    <property type="match status" value="1"/>
</dbReference>
<dbReference type="AlphaFoldDB" id="A0A8J3J6W4"/>
<dbReference type="Pfam" id="PF13354">
    <property type="entry name" value="Beta-lactamase2"/>
    <property type="match status" value="1"/>
</dbReference>
<comment type="caution">
    <text evidence="2">The sequence shown here is derived from an EMBL/GenBank/DDBJ whole genome shotgun (WGS) entry which is preliminary data.</text>
</comment>
<dbReference type="PANTHER" id="PTHR35333:SF3">
    <property type="entry name" value="BETA-LACTAMASE-TYPE TRANSPEPTIDASE FOLD CONTAINING PROTEIN"/>
    <property type="match status" value="1"/>
</dbReference>
<feature type="domain" description="Beta-lactamase class A catalytic" evidence="1">
    <location>
        <begin position="64"/>
        <end position="280"/>
    </location>
</feature>
<dbReference type="PANTHER" id="PTHR35333">
    <property type="entry name" value="BETA-LACTAMASE"/>
    <property type="match status" value="1"/>
</dbReference>
<dbReference type="GO" id="GO:0008800">
    <property type="term" value="F:beta-lactamase activity"/>
    <property type="evidence" value="ECO:0007669"/>
    <property type="project" value="InterPro"/>
</dbReference>
<dbReference type="EMBL" id="BOMB01000008">
    <property type="protein sequence ID" value="GID10498.1"/>
    <property type="molecule type" value="Genomic_DNA"/>
</dbReference>
<protein>
    <recommendedName>
        <fullName evidence="1">Beta-lactamase class A catalytic domain-containing protein</fullName>
    </recommendedName>
</protein>
<dbReference type="InterPro" id="IPR045155">
    <property type="entry name" value="Beta-lactam_cat"/>
</dbReference>
<dbReference type="RefSeq" id="WP_203655810.1">
    <property type="nucleotide sequence ID" value="NZ_BAAAZM010000003.1"/>
</dbReference>
<evidence type="ECO:0000259" key="1">
    <source>
        <dbReference type="Pfam" id="PF13354"/>
    </source>
</evidence>
<gene>
    <name evidence="2" type="ORF">Aru02nite_13870</name>
</gene>
<dbReference type="GO" id="GO:0030655">
    <property type="term" value="P:beta-lactam antibiotic catabolic process"/>
    <property type="evidence" value="ECO:0007669"/>
    <property type="project" value="InterPro"/>
</dbReference>
<evidence type="ECO:0000313" key="3">
    <source>
        <dbReference type="Proteomes" id="UP000612808"/>
    </source>
</evidence>
<accession>A0A8J3J6W4</accession>
<keyword evidence="3" id="KW-1185">Reference proteome</keyword>
<name>A0A8J3J6W4_9ACTN</name>
<dbReference type="InterPro" id="IPR012338">
    <property type="entry name" value="Beta-lactam/transpept-like"/>
</dbReference>
<reference evidence="2" key="1">
    <citation type="submission" date="2021-01" db="EMBL/GenBank/DDBJ databases">
        <title>Whole genome shotgun sequence of Actinocatenispora rupis NBRC 107355.</title>
        <authorList>
            <person name="Komaki H."/>
            <person name="Tamura T."/>
        </authorList>
    </citation>
    <scope>NUCLEOTIDE SEQUENCE</scope>
    <source>
        <strain evidence="2">NBRC 107355</strain>
    </source>
</reference>
<proteinExistence type="predicted"/>
<organism evidence="2 3">
    <name type="scientific">Actinocatenispora rupis</name>
    <dbReference type="NCBI Taxonomy" id="519421"/>
    <lineage>
        <taxon>Bacteria</taxon>
        <taxon>Bacillati</taxon>
        <taxon>Actinomycetota</taxon>
        <taxon>Actinomycetes</taxon>
        <taxon>Micromonosporales</taxon>
        <taxon>Micromonosporaceae</taxon>
        <taxon>Actinocatenispora</taxon>
    </lineage>
</organism>
<dbReference type="Proteomes" id="UP000612808">
    <property type="component" value="Unassembled WGS sequence"/>
</dbReference>
<sequence>MTTPANRRPTDAEGVDAVPDAGVVHGSGCPEAGATTSANRVLDAAVRAVARRGPGTLAVAVRGDGITYGHADDVRLPLASTGKVLLLAETARQIDAGTLDPAETVDVRPEDVCGGTGLLAALTARRWPVGDLAVLVAAVSDNTATNALLRRIGRDTVNAGAAELGVHDTTLLDRIRDTRGPTDPPTFALGTAGDLAALAARAGAGTLWSPGASALVLRWLRGNTDHTLVPALLPHDPYDDGVPDAAAPGDVWIAAKTGTDTGVRAEVGVLVASRRIGYAVIAVGEAGTEPGLVGALRETGLALARHAGGWLG</sequence>
<evidence type="ECO:0000313" key="2">
    <source>
        <dbReference type="EMBL" id="GID10498.1"/>
    </source>
</evidence>
<dbReference type="InterPro" id="IPR000871">
    <property type="entry name" value="Beta-lactam_class-A"/>
</dbReference>
<dbReference type="GO" id="GO:0046677">
    <property type="term" value="P:response to antibiotic"/>
    <property type="evidence" value="ECO:0007669"/>
    <property type="project" value="InterPro"/>
</dbReference>